<dbReference type="CDD" id="cd02869">
    <property type="entry name" value="PseudoU_synth_RluA_like"/>
    <property type="match status" value="1"/>
</dbReference>
<dbReference type="Pfam" id="PF00849">
    <property type="entry name" value="PseudoU_synth_2"/>
    <property type="match status" value="1"/>
</dbReference>
<dbReference type="GO" id="GO:0000455">
    <property type="term" value="P:enzyme-directed rRNA pseudouridine synthesis"/>
    <property type="evidence" value="ECO:0007669"/>
    <property type="project" value="TreeGrafter"/>
</dbReference>
<evidence type="ECO:0000256" key="2">
    <source>
        <dbReference type="ARBA" id="ARBA00010876"/>
    </source>
</evidence>
<comment type="catalytic activity">
    <reaction evidence="1">
        <text>a uridine in RNA = a pseudouridine in RNA</text>
        <dbReference type="Rhea" id="RHEA:48348"/>
        <dbReference type="Rhea" id="RHEA-COMP:12068"/>
        <dbReference type="Rhea" id="RHEA-COMP:12069"/>
        <dbReference type="ChEBI" id="CHEBI:65314"/>
        <dbReference type="ChEBI" id="CHEBI:65315"/>
    </reaction>
</comment>
<reference evidence="6 7" key="1">
    <citation type="submission" date="2018-08" db="EMBL/GenBank/DDBJ databases">
        <title>A genome reference for cultivated species of the human gut microbiota.</title>
        <authorList>
            <person name="Zou Y."/>
            <person name="Xue W."/>
            <person name="Luo G."/>
        </authorList>
    </citation>
    <scope>NUCLEOTIDE SEQUENCE [LARGE SCALE GENOMIC DNA]</scope>
    <source>
        <strain evidence="6 7">AF18-46</strain>
    </source>
</reference>
<feature type="domain" description="Pseudouridine synthase RsuA/RluA-like" evidence="5">
    <location>
        <begin position="88"/>
        <end position="233"/>
    </location>
</feature>
<comment type="similarity">
    <text evidence="2">Belongs to the pseudouridine synthase RluA family.</text>
</comment>
<evidence type="ECO:0000256" key="1">
    <source>
        <dbReference type="ARBA" id="ARBA00000073"/>
    </source>
</evidence>
<evidence type="ECO:0000256" key="4">
    <source>
        <dbReference type="ARBA" id="ARBA00033164"/>
    </source>
</evidence>
<sequence length="287" mass="32932">MNKELRYQITDKQNGLTVKAVLSSLGFSCHEISRFKFSTYQMYLNEKPVKVNRVVHTGDVLVIQELNIETYTLHPSTVRPDILYEDEDVVVVCKPAGMPPHPSHHHLTDDMGTLLRDYYQDEHFVIRPIGRLDKDVSGIMIYAKNQLSAARLAAQRKDGILQKHYYAIVEGQLEDKDTLIFSLIKEDGQMAQSFNQGGKQCVTEYEVIKHYQTECLIRVYLKTGRTHQIRAGFAGIGHPLCGDTLYGGSIHWIKRPALHCARIEFLQPFTKEKMILEKSLPEDMKRK</sequence>
<dbReference type="SUPFAM" id="SSF55120">
    <property type="entry name" value="Pseudouridine synthase"/>
    <property type="match status" value="1"/>
</dbReference>
<dbReference type="GO" id="GO:0003723">
    <property type="term" value="F:RNA binding"/>
    <property type="evidence" value="ECO:0007669"/>
    <property type="project" value="InterPro"/>
</dbReference>
<dbReference type="Proteomes" id="UP000284731">
    <property type="component" value="Unassembled WGS sequence"/>
</dbReference>
<dbReference type="InterPro" id="IPR020103">
    <property type="entry name" value="PsdUridine_synth_cat_dom_sf"/>
</dbReference>
<dbReference type="PANTHER" id="PTHR21600">
    <property type="entry name" value="MITOCHONDRIAL RNA PSEUDOURIDINE SYNTHASE"/>
    <property type="match status" value="1"/>
</dbReference>
<evidence type="ECO:0000259" key="5">
    <source>
        <dbReference type="Pfam" id="PF00849"/>
    </source>
</evidence>
<dbReference type="AlphaFoldDB" id="A0A412PIK1"/>
<dbReference type="GO" id="GO:0009982">
    <property type="term" value="F:pseudouridine synthase activity"/>
    <property type="evidence" value="ECO:0007669"/>
    <property type="project" value="InterPro"/>
</dbReference>
<dbReference type="PANTHER" id="PTHR21600:SF44">
    <property type="entry name" value="RIBOSOMAL LARGE SUBUNIT PSEUDOURIDINE SYNTHASE D"/>
    <property type="match status" value="1"/>
</dbReference>
<accession>A0A412PIK1</accession>
<evidence type="ECO:0000313" key="6">
    <source>
        <dbReference type="EMBL" id="RGT57968.1"/>
    </source>
</evidence>
<dbReference type="Gene3D" id="3.30.2350.10">
    <property type="entry name" value="Pseudouridine synthase"/>
    <property type="match status" value="1"/>
</dbReference>
<organism evidence="6 7">
    <name type="scientific">Solobacterium moorei</name>
    <dbReference type="NCBI Taxonomy" id="102148"/>
    <lineage>
        <taxon>Bacteria</taxon>
        <taxon>Bacillati</taxon>
        <taxon>Bacillota</taxon>
        <taxon>Erysipelotrichia</taxon>
        <taxon>Erysipelotrichales</taxon>
        <taxon>Erysipelotrichaceae</taxon>
        <taxon>Solobacterium</taxon>
    </lineage>
</organism>
<dbReference type="EMBL" id="QRWX01000001">
    <property type="protein sequence ID" value="RGT57968.1"/>
    <property type="molecule type" value="Genomic_DNA"/>
</dbReference>
<evidence type="ECO:0000256" key="3">
    <source>
        <dbReference type="ARBA" id="ARBA00031870"/>
    </source>
</evidence>
<dbReference type="InterPro" id="IPR050188">
    <property type="entry name" value="RluA_PseudoU_synthase"/>
</dbReference>
<dbReference type="RefSeq" id="WP_118764384.1">
    <property type="nucleotide sequence ID" value="NZ_CABJCF010000001.1"/>
</dbReference>
<gene>
    <name evidence="6" type="ORF">DWX20_02655</name>
</gene>
<dbReference type="GO" id="GO:0140098">
    <property type="term" value="F:catalytic activity, acting on RNA"/>
    <property type="evidence" value="ECO:0007669"/>
    <property type="project" value="UniProtKB-ARBA"/>
</dbReference>
<comment type="caution">
    <text evidence="6">The sequence shown here is derived from an EMBL/GenBank/DDBJ whole genome shotgun (WGS) entry which is preliminary data.</text>
</comment>
<evidence type="ECO:0000313" key="7">
    <source>
        <dbReference type="Proteomes" id="UP000284731"/>
    </source>
</evidence>
<name>A0A412PIK1_9FIRM</name>
<protein>
    <recommendedName>
        <fullName evidence="3">RNA pseudouridylate synthase</fullName>
    </recommendedName>
    <alternativeName>
        <fullName evidence="4">RNA-uridine isomerase</fullName>
    </alternativeName>
</protein>
<dbReference type="InterPro" id="IPR006145">
    <property type="entry name" value="PsdUridine_synth_RsuA/RluA"/>
</dbReference>
<proteinExistence type="inferred from homology"/>